<dbReference type="Pfam" id="PF08241">
    <property type="entry name" value="Methyltransf_11"/>
    <property type="match status" value="1"/>
</dbReference>
<proteinExistence type="predicted"/>
<dbReference type="RefSeq" id="WP_013805028.1">
    <property type="nucleotide sequence ID" value="NC_015564.1"/>
</dbReference>
<dbReference type="PANTHER" id="PTHR43591">
    <property type="entry name" value="METHYLTRANSFERASE"/>
    <property type="match status" value="1"/>
</dbReference>
<protein>
    <submittedName>
        <fullName evidence="2">Methyltransferase</fullName>
    </submittedName>
</protein>
<dbReference type="Gene3D" id="3.40.50.150">
    <property type="entry name" value="Vaccinia Virus protein VP39"/>
    <property type="match status" value="1"/>
</dbReference>
<dbReference type="Proteomes" id="UP000009235">
    <property type="component" value="Chromosome"/>
</dbReference>
<dbReference type="GO" id="GO:0032259">
    <property type="term" value="P:methylation"/>
    <property type="evidence" value="ECO:0007669"/>
    <property type="project" value="UniProtKB-KW"/>
</dbReference>
<keyword evidence="3" id="KW-1185">Reference proteome</keyword>
<dbReference type="PANTHER" id="PTHR43591:SF24">
    <property type="entry name" value="2-METHOXY-6-POLYPRENYL-1,4-BENZOQUINOL METHYLASE, MITOCHONDRIAL"/>
    <property type="match status" value="1"/>
</dbReference>
<gene>
    <name evidence="2" type="ordered locus">AS9A_0216</name>
</gene>
<evidence type="ECO:0000259" key="1">
    <source>
        <dbReference type="Pfam" id="PF08241"/>
    </source>
</evidence>
<evidence type="ECO:0000313" key="3">
    <source>
        <dbReference type="Proteomes" id="UP000009235"/>
    </source>
</evidence>
<evidence type="ECO:0000313" key="2">
    <source>
        <dbReference type="EMBL" id="AEF38676.1"/>
    </source>
</evidence>
<dbReference type="CDD" id="cd02440">
    <property type="entry name" value="AdoMet_MTases"/>
    <property type="match status" value="1"/>
</dbReference>
<keyword evidence="2" id="KW-0489">Methyltransferase</keyword>
<dbReference type="AlphaFoldDB" id="F6EF97"/>
<reference evidence="2 3" key="1">
    <citation type="journal article" date="2011" name="J. Bacteriol.">
        <title>Complete genome sequence of Amycolicicoccus subflavus DQS3-9A1T, an actinomycete isolated from crude oil-polluted soil.</title>
        <authorList>
            <person name="Cai M."/>
            <person name="Chen W.M."/>
            <person name="Nie Y."/>
            <person name="Chi C.Q."/>
            <person name="Wang Y.N."/>
            <person name="Tang Y.Q."/>
            <person name="Li G.Y."/>
            <person name="Wu X.L."/>
        </authorList>
    </citation>
    <scope>NUCLEOTIDE SEQUENCE [LARGE SCALE GENOMIC DNA]</scope>
    <source>
        <strain evidence="3">DSM 45089 / DQS3-9A1</strain>
    </source>
</reference>
<dbReference type="InterPro" id="IPR013216">
    <property type="entry name" value="Methyltransf_11"/>
</dbReference>
<keyword evidence="2" id="KW-0808">Transferase</keyword>
<dbReference type="KEGG" id="asd:AS9A_0216"/>
<dbReference type="STRING" id="443218.AS9A_0216"/>
<sequence>MASEGTHASSALDRLSPFLDDGRIADGVIGRPRLVNGYVDVLPDSPEDDSKSLAQRTMEFPLLAPIYEHIWRPAGVLAFMGFNLQHFREEREKTVQALHLSGDQTVLDIACGPGNFTATFADALSPGGLAIGLDISRPMLRKAVETNSHPNAVYLRGDATSLPFPDAALDAVTCYAALYLIPDPFTVLDEMMRVLKPGGRISVMASRASEYPAIRRAQRRVLGLTGLRMFDINAFTDYFRSSGLTEITQEIYGVVQYVHGMKPTG</sequence>
<dbReference type="SUPFAM" id="SSF53335">
    <property type="entry name" value="S-adenosyl-L-methionine-dependent methyltransferases"/>
    <property type="match status" value="1"/>
</dbReference>
<dbReference type="eggNOG" id="COG2226">
    <property type="taxonomic scope" value="Bacteria"/>
</dbReference>
<dbReference type="HOGENOM" id="CLU_037990_11_1_11"/>
<feature type="domain" description="Methyltransferase type 11" evidence="1">
    <location>
        <begin position="107"/>
        <end position="202"/>
    </location>
</feature>
<organism evidence="2 3">
    <name type="scientific">Hoyosella subflava (strain DSM 45089 / JCM 17490 / NBRC 109087 / DQS3-9A1)</name>
    <name type="common">Amycolicicoccus subflavus</name>
    <dbReference type="NCBI Taxonomy" id="443218"/>
    <lineage>
        <taxon>Bacteria</taxon>
        <taxon>Bacillati</taxon>
        <taxon>Actinomycetota</taxon>
        <taxon>Actinomycetes</taxon>
        <taxon>Mycobacteriales</taxon>
        <taxon>Hoyosellaceae</taxon>
        <taxon>Hoyosella</taxon>
    </lineage>
</organism>
<accession>F6EF97</accession>
<name>F6EF97_HOYSD</name>
<dbReference type="GO" id="GO:0008757">
    <property type="term" value="F:S-adenosylmethionine-dependent methyltransferase activity"/>
    <property type="evidence" value="ECO:0007669"/>
    <property type="project" value="InterPro"/>
</dbReference>
<dbReference type="OrthoDB" id="3763870at2"/>
<dbReference type="EMBL" id="CP002786">
    <property type="protein sequence ID" value="AEF38676.1"/>
    <property type="molecule type" value="Genomic_DNA"/>
</dbReference>
<dbReference type="InterPro" id="IPR029063">
    <property type="entry name" value="SAM-dependent_MTases_sf"/>
</dbReference>